<dbReference type="AlphaFoldDB" id="A0A8S1RNQ5"/>
<dbReference type="EMBL" id="CAJJDN010000246">
    <property type="protein sequence ID" value="CAD8129826.1"/>
    <property type="molecule type" value="Genomic_DNA"/>
</dbReference>
<organism evidence="1 2">
    <name type="scientific">Paramecium sonneborni</name>
    <dbReference type="NCBI Taxonomy" id="65129"/>
    <lineage>
        <taxon>Eukaryota</taxon>
        <taxon>Sar</taxon>
        <taxon>Alveolata</taxon>
        <taxon>Ciliophora</taxon>
        <taxon>Intramacronucleata</taxon>
        <taxon>Oligohymenophorea</taxon>
        <taxon>Peniculida</taxon>
        <taxon>Parameciidae</taxon>
        <taxon>Paramecium</taxon>
    </lineage>
</organism>
<dbReference type="Proteomes" id="UP000692954">
    <property type="component" value="Unassembled WGS sequence"/>
</dbReference>
<evidence type="ECO:0000313" key="1">
    <source>
        <dbReference type="EMBL" id="CAD8129826.1"/>
    </source>
</evidence>
<gene>
    <name evidence="1" type="ORF">PSON_ATCC_30995.1.T2460002</name>
</gene>
<evidence type="ECO:0000313" key="2">
    <source>
        <dbReference type="Proteomes" id="UP000692954"/>
    </source>
</evidence>
<name>A0A8S1RNQ5_9CILI</name>
<dbReference type="InterPro" id="IPR002895">
    <property type="entry name" value="Paramecium_SA"/>
</dbReference>
<keyword evidence="2" id="KW-1185">Reference proteome</keyword>
<reference evidence="1" key="1">
    <citation type="submission" date="2021-01" db="EMBL/GenBank/DDBJ databases">
        <authorList>
            <consortium name="Genoscope - CEA"/>
            <person name="William W."/>
        </authorList>
    </citation>
    <scope>NUCLEOTIDE SEQUENCE</scope>
</reference>
<comment type="caution">
    <text evidence="1">The sequence shown here is derived from an EMBL/GenBank/DDBJ whole genome shotgun (WGS) entry which is preliminary data.</text>
</comment>
<sequence length="355" mass="40236">MSCSFEFYNLITEKNGIDKCTLMVPAQETIRNCLYKSCYDYATAMIDDECEYYLKECLTRGKGCIPNTEPCSSQRGTKIQCEKFKQFIGLDLNNNKIYKYCSGEIDNTQDSICKQRSCTDNTIALSNKECSDYMIGCVSKGIGCIDQNLPCRAYIGDQNTCSQFMGSNGTKYCWNTSQASLKSNCIEMKCSDVLGQSNEDCYSGMKPTTQIKIFCVFDGASCINYGQTCQQFKGQDDKTCSNYIAIDGPCKVGLYGFCSQRECNEAPNNLKTDEDCQNYHKRRYTTCYGCSHIKSCNNLISYDSCNLRNECTWVQQCTKTTDKCTLTQCFNTKVDGQQCFWNEKTNTCHEQQCED</sequence>
<dbReference type="SMART" id="SM00639">
    <property type="entry name" value="PSA"/>
    <property type="match status" value="3"/>
</dbReference>
<dbReference type="OrthoDB" id="283575at2759"/>
<accession>A0A8S1RNQ5</accession>
<protein>
    <submittedName>
        <fullName evidence="1">Uncharacterized protein</fullName>
    </submittedName>
</protein>
<proteinExistence type="predicted"/>